<dbReference type="SMART" id="SM00855">
    <property type="entry name" value="PGAM"/>
    <property type="match status" value="1"/>
</dbReference>
<dbReference type="GO" id="GO:0005737">
    <property type="term" value="C:cytoplasm"/>
    <property type="evidence" value="ECO:0007669"/>
    <property type="project" value="TreeGrafter"/>
</dbReference>
<dbReference type="InterPro" id="IPR013078">
    <property type="entry name" value="His_Pase_superF_clade-1"/>
</dbReference>
<dbReference type="GO" id="GO:0016791">
    <property type="term" value="F:phosphatase activity"/>
    <property type="evidence" value="ECO:0007669"/>
    <property type="project" value="TreeGrafter"/>
</dbReference>
<evidence type="ECO:0000313" key="1">
    <source>
        <dbReference type="EMBL" id="REE78809.1"/>
    </source>
</evidence>
<name>A0A3D9RIA6_9BACL</name>
<keyword evidence="2" id="KW-1185">Reference proteome</keyword>
<accession>A0A3D9RIA6</accession>
<reference evidence="1 2" key="1">
    <citation type="submission" date="2018-08" db="EMBL/GenBank/DDBJ databases">
        <title>Genomic Encyclopedia of Type Strains, Phase III (KMG-III): the genomes of soil and plant-associated and newly described type strains.</title>
        <authorList>
            <person name="Whitman W."/>
        </authorList>
    </citation>
    <scope>NUCLEOTIDE SEQUENCE [LARGE SCALE GENOMIC DNA]</scope>
    <source>
        <strain evidence="1 2">CGMCC 1.10966</strain>
    </source>
</reference>
<dbReference type="PANTHER" id="PTHR48100">
    <property type="entry name" value="BROAD-SPECIFICITY PHOSPHATASE YOR283W-RELATED"/>
    <property type="match status" value="1"/>
</dbReference>
<sequence length="203" mass="23037">MKHVIRRGEDAVARTKLIFVRHAESAGPFEPENDRRRGLTERGQASVSRAREILRDVTVDAVVSSPYQRAVLTVQGLADERGLSVTCFEELRERRLHGPEYPLAGEHFLGAIQRSFKDKHLALPGGESFEGAQQRALPVIKQLLREHHGQTVVIGTHGNIMAMLLNAFDEQYDYAFWRSTTMPDLYEAAFEGEQLVEVRRLWS</sequence>
<dbReference type="SUPFAM" id="SSF53254">
    <property type="entry name" value="Phosphoglycerate mutase-like"/>
    <property type="match status" value="1"/>
</dbReference>
<protein>
    <submittedName>
        <fullName evidence="1">2,3-bisphosphoglycerate-dependent phosphoglycerate mutase</fullName>
    </submittedName>
</protein>
<comment type="caution">
    <text evidence="1">The sequence shown here is derived from an EMBL/GenBank/DDBJ whole genome shotgun (WGS) entry which is preliminary data.</text>
</comment>
<dbReference type="EMBL" id="QTTN01000024">
    <property type="protein sequence ID" value="REE78809.1"/>
    <property type="molecule type" value="Genomic_DNA"/>
</dbReference>
<evidence type="ECO:0000313" key="2">
    <source>
        <dbReference type="Proteomes" id="UP000256304"/>
    </source>
</evidence>
<dbReference type="Pfam" id="PF00300">
    <property type="entry name" value="His_Phos_1"/>
    <property type="match status" value="1"/>
</dbReference>
<organism evidence="1 2">
    <name type="scientific">Paenibacillus taihuensis</name>
    <dbReference type="NCBI Taxonomy" id="1156355"/>
    <lineage>
        <taxon>Bacteria</taxon>
        <taxon>Bacillati</taxon>
        <taxon>Bacillota</taxon>
        <taxon>Bacilli</taxon>
        <taxon>Bacillales</taxon>
        <taxon>Paenibacillaceae</taxon>
        <taxon>Paenibacillus</taxon>
    </lineage>
</organism>
<dbReference type="AlphaFoldDB" id="A0A3D9RIA6"/>
<gene>
    <name evidence="1" type="ORF">A8990_12487</name>
</gene>
<dbReference type="Gene3D" id="3.40.50.1240">
    <property type="entry name" value="Phosphoglycerate mutase-like"/>
    <property type="match status" value="1"/>
</dbReference>
<dbReference type="Proteomes" id="UP000256304">
    <property type="component" value="Unassembled WGS sequence"/>
</dbReference>
<dbReference type="OrthoDB" id="2185101at2"/>
<dbReference type="InterPro" id="IPR050275">
    <property type="entry name" value="PGM_Phosphatase"/>
</dbReference>
<proteinExistence type="predicted"/>
<dbReference type="InterPro" id="IPR029033">
    <property type="entry name" value="His_PPase_superfam"/>
</dbReference>
<dbReference type="PANTHER" id="PTHR48100:SF59">
    <property type="entry name" value="ADENOSYLCOBALAMIN_ALPHA-RIBAZOLE PHOSPHATASE"/>
    <property type="match status" value="1"/>
</dbReference>
<dbReference type="CDD" id="cd07067">
    <property type="entry name" value="HP_PGM_like"/>
    <property type="match status" value="1"/>
</dbReference>